<dbReference type="AlphaFoldDB" id="A0A7K1STJ5"/>
<dbReference type="GO" id="GO:0006354">
    <property type="term" value="P:DNA-templated transcription elongation"/>
    <property type="evidence" value="ECO:0007669"/>
    <property type="project" value="InterPro"/>
</dbReference>
<evidence type="ECO:0000313" key="5">
    <source>
        <dbReference type="EMBL" id="MVN20629.1"/>
    </source>
</evidence>
<dbReference type="EMBL" id="WPIK01000003">
    <property type="protein sequence ID" value="MVN20629.1"/>
    <property type="molecule type" value="Genomic_DNA"/>
</dbReference>
<evidence type="ECO:0000313" key="6">
    <source>
        <dbReference type="Proteomes" id="UP000462014"/>
    </source>
</evidence>
<dbReference type="InterPro" id="IPR006645">
    <property type="entry name" value="NGN-like_dom"/>
</dbReference>
<dbReference type="NCBIfam" id="NF033644">
    <property type="entry name" value="antiterm_UpxY"/>
    <property type="match status" value="1"/>
</dbReference>
<proteinExistence type="predicted"/>
<dbReference type="PANTHER" id="PTHR30265:SF4">
    <property type="entry name" value="KOW MOTIF FAMILY PROTEIN, EXPRESSED"/>
    <property type="match status" value="1"/>
</dbReference>
<comment type="caution">
    <text evidence="5">The sequence shown here is derived from an EMBL/GenBank/DDBJ whole genome shotgun (WGS) entry which is preliminary data.</text>
</comment>
<name>A0A7K1STJ5_9SPHI</name>
<gene>
    <name evidence="5" type="ORF">GO621_03660</name>
</gene>
<evidence type="ECO:0000256" key="3">
    <source>
        <dbReference type="ARBA" id="ARBA00023163"/>
    </source>
</evidence>
<evidence type="ECO:0000256" key="1">
    <source>
        <dbReference type="ARBA" id="ARBA00022814"/>
    </source>
</evidence>
<evidence type="ECO:0000256" key="2">
    <source>
        <dbReference type="ARBA" id="ARBA00023015"/>
    </source>
</evidence>
<feature type="domain" description="NusG-like N-terminal" evidence="4">
    <location>
        <begin position="8"/>
        <end position="100"/>
    </location>
</feature>
<protein>
    <submittedName>
        <fullName evidence="5">UpxY family transcription antiterminator</fullName>
    </submittedName>
</protein>
<dbReference type="CDD" id="cd09895">
    <property type="entry name" value="NGN_SP_UpxY"/>
    <property type="match status" value="1"/>
</dbReference>
<keyword evidence="6" id="KW-1185">Reference proteome</keyword>
<dbReference type="InterPro" id="IPR036735">
    <property type="entry name" value="NGN_dom_sf"/>
</dbReference>
<keyword evidence="2" id="KW-0805">Transcription regulation</keyword>
<dbReference type="PANTHER" id="PTHR30265">
    <property type="entry name" value="RHO-INTERACTING TRANSCRIPTION TERMINATION FACTOR NUSG"/>
    <property type="match status" value="1"/>
</dbReference>
<dbReference type="InterPro" id="IPR043425">
    <property type="entry name" value="NusG-like"/>
</dbReference>
<dbReference type="GO" id="GO:0031564">
    <property type="term" value="P:transcription antitermination"/>
    <property type="evidence" value="ECO:0007669"/>
    <property type="project" value="UniProtKB-KW"/>
</dbReference>
<dbReference type="SUPFAM" id="SSF82679">
    <property type="entry name" value="N-utilization substance G protein NusG, N-terminal domain"/>
    <property type="match status" value="1"/>
</dbReference>
<sequence>MLKEASPKWYPVYTRSRAEKQAFELLQKKGVESYLPLQKTLKQWSDRKKWVTEPLFQSYLFVRITQQQQTEVLMTKGIVRFLYHAGRIAAMPDQQINEIQLLLSNEIDLEVTAEHIAPGEKVVIKAGPLKGLSGEMVSYKSQKQLVVRLENLGQSILVNASSALVDRL</sequence>
<keyword evidence="1" id="KW-0889">Transcription antitermination</keyword>
<dbReference type="Gene3D" id="3.30.70.940">
    <property type="entry name" value="NusG, N-terminal domain"/>
    <property type="match status" value="1"/>
</dbReference>
<evidence type="ECO:0000259" key="4">
    <source>
        <dbReference type="Pfam" id="PF02357"/>
    </source>
</evidence>
<dbReference type="Proteomes" id="UP000462014">
    <property type="component" value="Unassembled WGS sequence"/>
</dbReference>
<reference evidence="5 6" key="1">
    <citation type="submission" date="2019-12" db="EMBL/GenBank/DDBJ databases">
        <title>Mucilaginibacter sp. HMF7410 genome sequencing and assembly.</title>
        <authorList>
            <person name="Kang H."/>
            <person name="Cha I."/>
            <person name="Kim H."/>
            <person name="Joh K."/>
        </authorList>
    </citation>
    <scope>NUCLEOTIDE SEQUENCE [LARGE SCALE GENOMIC DNA]</scope>
    <source>
        <strain evidence="5 6">HMF7410</strain>
    </source>
</reference>
<dbReference type="Pfam" id="PF02357">
    <property type="entry name" value="NusG"/>
    <property type="match status" value="1"/>
</dbReference>
<organism evidence="5 6">
    <name type="scientific">Mucilaginibacter arboris</name>
    <dbReference type="NCBI Taxonomy" id="2682090"/>
    <lineage>
        <taxon>Bacteria</taxon>
        <taxon>Pseudomonadati</taxon>
        <taxon>Bacteroidota</taxon>
        <taxon>Sphingobacteriia</taxon>
        <taxon>Sphingobacteriales</taxon>
        <taxon>Sphingobacteriaceae</taxon>
        <taxon>Mucilaginibacter</taxon>
    </lineage>
</organism>
<accession>A0A7K1STJ5</accession>
<keyword evidence="3" id="KW-0804">Transcription</keyword>